<evidence type="ECO:0000256" key="2">
    <source>
        <dbReference type="ARBA" id="ARBA00022884"/>
    </source>
</evidence>
<dbReference type="EC" id="6.1.1.20" evidence="5"/>
<proteinExistence type="predicted"/>
<keyword evidence="2 3" id="KW-0694">RNA-binding</keyword>
<dbReference type="InterPro" id="IPR033714">
    <property type="entry name" value="tRNA_bind_bactPheRS"/>
</dbReference>
<feature type="domain" description="TRNA-binding" evidence="4">
    <location>
        <begin position="85"/>
        <end position="194"/>
    </location>
</feature>
<dbReference type="Gene3D" id="2.40.50.140">
    <property type="entry name" value="Nucleic acid-binding proteins"/>
    <property type="match status" value="1"/>
</dbReference>
<dbReference type="GO" id="GO:0004826">
    <property type="term" value="F:phenylalanine-tRNA ligase activity"/>
    <property type="evidence" value="ECO:0007669"/>
    <property type="project" value="UniProtKB-EC"/>
</dbReference>
<dbReference type="Gene3D" id="3.30.56.10">
    <property type="match status" value="1"/>
</dbReference>
<organism evidence="5">
    <name type="scientific">uncultured Gemmatimonadota bacterium</name>
    <dbReference type="NCBI Taxonomy" id="203437"/>
    <lineage>
        <taxon>Bacteria</taxon>
        <taxon>Pseudomonadati</taxon>
        <taxon>Gemmatimonadota</taxon>
        <taxon>environmental samples</taxon>
    </lineage>
</organism>
<dbReference type="PROSITE" id="PS50886">
    <property type="entry name" value="TRBD"/>
    <property type="match status" value="1"/>
</dbReference>
<dbReference type="NCBIfam" id="NF045760">
    <property type="entry name" value="YtpR"/>
    <property type="match status" value="1"/>
</dbReference>
<keyword evidence="5" id="KW-0030">Aminoacyl-tRNA synthetase</keyword>
<dbReference type="Pfam" id="PF01588">
    <property type="entry name" value="tRNA_bind"/>
    <property type="match status" value="1"/>
</dbReference>
<dbReference type="GO" id="GO:0000049">
    <property type="term" value="F:tRNA binding"/>
    <property type="evidence" value="ECO:0007669"/>
    <property type="project" value="UniProtKB-UniRule"/>
</dbReference>
<gene>
    <name evidence="5" type="ORF">AVDCRST_MAG68-1463</name>
</gene>
<sequence>MTHPETQRHGDESASVSLCLRVRCLFAARNRRSRAEPHTEPMEKAVNLSLLYLRSRVPDLSSDPEEVAARLRGLDFTVERIVPLAELLRPIVVGRVESLTQHPNADRLKVCVVDDGGEQRLQIVTGAGNVQAGAYYPLVRSGTTLPNGTRIKRGKLRGEVSEGMLGSADELELGTDHDGLLTLAGEPAPGTPLPDAIPVDGVVFVLAGGADADEVVEALATGKRRETPPPNEDART</sequence>
<name>A0A6J4KSX3_9BACT</name>
<dbReference type="CDD" id="cd02796">
    <property type="entry name" value="tRNA_bind_bactPheRS"/>
    <property type="match status" value="1"/>
</dbReference>
<dbReference type="SUPFAM" id="SSF50249">
    <property type="entry name" value="Nucleic acid-binding proteins"/>
    <property type="match status" value="1"/>
</dbReference>
<accession>A0A6J4KSX3</accession>
<dbReference type="InterPro" id="IPR002547">
    <property type="entry name" value="tRNA-bd_dom"/>
</dbReference>
<keyword evidence="1 3" id="KW-0820">tRNA-binding</keyword>
<reference evidence="5" key="1">
    <citation type="submission" date="2020-02" db="EMBL/GenBank/DDBJ databases">
        <authorList>
            <person name="Meier V. D."/>
        </authorList>
    </citation>
    <scope>NUCLEOTIDE SEQUENCE</scope>
    <source>
        <strain evidence="5">AVDCRST_MAG68</strain>
    </source>
</reference>
<evidence type="ECO:0000256" key="1">
    <source>
        <dbReference type="ARBA" id="ARBA00022555"/>
    </source>
</evidence>
<keyword evidence="5" id="KW-0436">Ligase</keyword>
<protein>
    <submittedName>
        <fullName evidence="5">Phenylalanyl-tRNA synthetase beta chain</fullName>
        <ecNumber evidence="5">6.1.1.20</ecNumber>
    </submittedName>
</protein>
<dbReference type="EMBL" id="CADCTW010000081">
    <property type="protein sequence ID" value="CAA9314306.1"/>
    <property type="molecule type" value="Genomic_DNA"/>
</dbReference>
<evidence type="ECO:0000259" key="4">
    <source>
        <dbReference type="PROSITE" id="PS50886"/>
    </source>
</evidence>
<evidence type="ECO:0000256" key="3">
    <source>
        <dbReference type="PROSITE-ProRule" id="PRU00209"/>
    </source>
</evidence>
<dbReference type="AlphaFoldDB" id="A0A6J4KSX3"/>
<dbReference type="InterPro" id="IPR012340">
    <property type="entry name" value="NA-bd_OB-fold"/>
</dbReference>
<evidence type="ECO:0000313" key="5">
    <source>
        <dbReference type="EMBL" id="CAA9314306.1"/>
    </source>
</evidence>